<dbReference type="Proteomes" id="UP000199545">
    <property type="component" value="Unassembled WGS sequence"/>
</dbReference>
<keyword evidence="2" id="KW-1185">Reference proteome</keyword>
<dbReference type="AlphaFoldDB" id="A0A1I3MI00"/>
<name>A0A1I3MI00_9BACL</name>
<gene>
    <name evidence="1" type="ORF">SAMN05421852_10370</name>
</gene>
<dbReference type="STRING" id="46223.SAMN05421852_10370"/>
<dbReference type="EMBL" id="FORR01000003">
    <property type="protein sequence ID" value="SFI96390.1"/>
    <property type="molecule type" value="Genomic_DNA"/>
</dbReference>
<accession>A0A1I3MI00</accession>
<evidence type="ECO:0000313" key="1">
    <source>
        <dbReference type="EMBL" id="SFI96390.1"/>
    </source>
</evidence>
<protein>
    <submittedName>
        <fullName evidence="1">Uncharacterized protein</fullName>
    </submittedName>
</protein>
<evidence type="ECO:0000313" key="2">
    <source>
        <dbReference type="Proteomes" id="UP000199545"/>
    </source>
</evidence>
<reference evidence="1 2" key="1">
    <citation type="submission" date="2016-10" db="EMBL/GenBank/DDBJ databases">
        <authorList>
            <person name="de Groot N.N."/>
        </authorList>
    </citation>
    <scope>NUCLEOTIDE SEQUENCE [LARGE SCALE GENOMIC DNA]</scope>
    <source>
        <strain evidence="1 2">DSM 44778</strain>
    </source>
</reference>
<dbReference type="Pfam" id="PF22564">
    <property type="entry name" value="HAAS"/>
    <property type="match status" value="1"/>
</dbReference>
<proteinExistence type="predicted"/>
<sequence length="93" mass="10499">MGPNARTYLDTLAGHLKNLPIAEKEDILKEIESHILSGLEHGQSEDEILKRLGDPKTLATGYTGEYFLKQKTTSPRLFFHKLLFSPLSVFSVR</sequence>
<organism evidence="1 2">
    <name type="scientific">Thermoflavimicrobium dichotomicum</name>
    <dbReference type="NCBI Taxonomy" id="46223"/>
    <lineage>
        <taxon>Bacteria</taxon>
        <taxon>Bacillati</taxon>
        <taxon>Bacillota</taxon>
        <taxon>Bacilli</taxon>
        <taxon>Bacillales</taxon>
        <taxon>Thermoactinomycetaceae</taxon>
        <taxon>Thermoflavimicrobium</taxon>
    </lineage>
</organism>